<feature type="region of interest" description="Disordered" evidence="12">
    <location>
        <begin position="947"/>
        <end position="1018"/>
    </location>
</feature>
<dbReference type="FunFam" id="3.90.1290.10:FF:000001">
    <property type="entry name" value="Plectin a"/>
    <property type="match status" value="1"/>
</dbReference>
<dbReference type="EMBL" id="JAFIRN010000004">
    <property type="protein sequence ID" value="KAG5849860.1"/>
    <property type="molecule type" value="Genomic_DNA"/>
</dbReference>
<keyword evidence="7" id="KW-0965">Cell junction</keyword>
<sequence>MIIPSVCLLIPPPNPLSINLRGTWDMIEIQMLWVLRRIPPPLRSVSGPTVNEQYYEAILGIWNQLYINIKSLISWQYCLKDISYINSLTITMISKMRPEEYRNIIKSLETHYQEFSRHSKGSDLFVEDDKKLIETQYTGAQTHYDDLVVQLPAYTAASAPKKEEPTEVKEEKEGEKAEETVVKEPAVKLTLLTELQLLRQKIEAADEGVSQHLLLPLGEDGLLECSQRLLQLERIEQEVDLIRDEYLKLKEKILKSLEGMSDSDKVKFLRLELNHINLKLGALEGYSSSHTERMKKQMALLQALMLSDDVIKVYEARLTEKETTSLDPDEVEEYMATLKHMRSELDDKSHIVSKLEAELSDCVAFHTQVGQPCPKCQLDLTKYSELTGQLADRWHRIHSQFDSRLLDLEKYLLELKQYRTTSTSLGDWVDATRQRQDALQSAKFDNVTVLMEHVNQQKALNSEIKEKREVVEDVLKDASRCVASIKDCELQLASYASGLETLLNIPIKRTMLQSPAATVTDEAGDLQARYVGLLANSNDYGKFLAEMLKCMEELKIRNTRIDLLEEELRLIREEMEEKNQKNKSLGDLLAKYQLELTESKDQLLSLEEVKRSKAMECDAAKDDLTATSSQISELNNKLAQLTQMLEEEQRKKRLLEETYKFHQEEYEVIIRKRQKELEEANCAKIDIEKTVKDKEREIERLQMQLENEASRKRELESELSKVRNQYSKEISDLKTTYESEIHITKMHVQTVSKQKEDDSSTLKTQYEELANEKRDLQDELNRLRLSMTEVEAMRRKAEEEVRQQRSAGTEESTMRKELTVQIDTLIKQRGEVELQHKEALAGANRLIQEKNNELTKLTQNLEEEYRKKRALEAEISKLKLALNELQEKYASSVQVIDELKVSSEEVTMVKVELQKQTSERSKVEKSIADLQGRIRDLERMLEAAKAEAESHKKASLEEASRRQRVESELNTVRQSLTEHTTTINLLRKQQEETSTADRRGQQERRGLQESLDKSLRDQKAATEKLAQLSAELEALRQQLAQERARVREANLRNESLSKTMEEKSRALNSNATEIGNLQSLTQKLTKERLTLEEELRALKQELGDLRRSKESSGQETMAQISTLQLQLQNSSKASLEYQRLMEELSKEREKLRLEIDKIQKQATEASMKIQQSQGQHDAILKERDSLLLRMKQMDQDKAKSQKNDEELKRVKVTLESELRLKQSLQEENNKIRKDFEHWKTQYELKEKLVRQYESEKGALEKERNSLKKEVERLLSELKLVEERYKVKLQSTEKEMQSLASLRDSLEAELRRLRQRPDVYHKQTQTEMDTVDTSTLLFDGIRQKVSAHQLHDCRIIDKATLSQLLKGQKTVQEVALDIQLYLKGTGAIAGMDGPEGRMSFTEAKNQDLLTPQSASKLLEAQAATGFIIDPKANEKMAVDVAVTKHLVDFQDRDLLLTAENACTGFKDPSNGKLLSAGQAMKKGWIDWETTLRLLQAQESVGGIVDPVLSVFLTKDAALDRDLIDEELYSALNKRPRCYIDPVTQDDSSYIDLKVKCRTDPATGLLLLSAPQKPIMVKGLRREVSVNELVDSCLLEPSDVDQLRAGLVLLPLHEKKKSTQKNTLRKRRVVIVDPDTNKEMSVKEAYDRQLIDYETYLELTEQECEWEEIAITAPDGSIRYMVIDRKTGIQYDVQDCLEKGLIDKVTFDKYRSKAMNLTQFMDIITSKASPQRPAASTSIEASFSASTQRSAPTQHAGSTQQTSSTQHTSTTQRTTTVQRTSTTQRTSTSKYVSSGQHFRSTQEEPPLSPNSLKHIASISITLASPSEVLDEQSPVGAIFDSDSLEKITIMEALNRGILDSITAQRLLEAQACTGGIIDHTTGKRLSVQEAARQGIIDDDMATKLKPAQKAHLGFEDVKTKRKMSAVEAIKERWLPYGAGQRFLEFQYVTGGLFDPEIGKRRTLQDVVQKGWLDSRAAQKLQDTRHHSKNLTCPKTKLKISYKEAMDNCMVEEGSGLKMLQATSVSSKGISSPYNVSSAPGSRSGSRTGSRRGSIDLSSRYSYNYSFSSRSVS</sequence>
<comment type="caution">
    <text evidence="14">The sequence shown here is derived from an EMBL/GenBank/DDBJ whole genome shotgun (WGS) entry which is preliminary data.</text>
</comment>
<dbReference type="GO" id="GO:0005886">
    <property type="term" value="C:plasma membrane"/>
    <property type="evidence" value="ECO:0007669"/>
    <property type="project" value="UniProtKB-SubCell"/>
</dbReference>
<evidence type="ECO:0000313" key="14">
    <source>
        <dbReference type="EMBL" id="KAG5849860.1"/>
    </source>
</evidence>
<protein>
    <recommendedName>
        <fullName evidence="13">Desmoplakin spectrin-like domain-containing protein</fullName>
    </recommendedName>
</protein>
<feature type="compositionally biased region" description="Basic and acidic residues" evidence="12">
    <location>
        <begin position="988"/>
        <end position="1018"/>
    </location>
</feature>
<evidence type="ECO:0000256" key="7">
    <source>
        <dbReference type="ARBA" id="ARBA00022949"/>
    </source>
</evidence>
<dbReference type="GO" id="GO:0030057">
    <property type="term" value="C:desmosome"/>
    <property type="evidence" value="ECO:0007669"/>
    <property type="project" value="UniProtKB-SubCell"/>
</dbReference>
<dbReference type="GO" id="GO:0005198">
    <property type="term" value="F:structural molecule activity"/>
    <property type="evidence" value="ECO:0007669"/>
    <property type="project" value="TreeGrafter"/>
</dbReference>
<dbReference type="InterPro" id="IPR035915">
    <property type="entry name" value="Plakin_repeat_sf"/>
</dbReference>
<dbReference type="GO" id="GO:0042060">
    <property type="term" value="P:wound healing"/>
    <property type="evidence" value="ECO:0007669"/>
    <property type="project" value="TreeGrafter"/>
</dbReference>
<feature type="compositionally biased region" description="Polar residues" evidence="12">
    <location>
        <begin position="1788"/>
        <end position="1797"/>
    </location>
</feature>
<keyword evidence="4" id="KW-1003">Cell membrane</keyword>
<dbReference type="Pfam" id="PF18373">
    <property type="entry name" value="Spectrin_2"/>
    <property type="match status" value="1"/>
</dbReference>
<feature type="compositionally biased region" description="Basic and acidic residues" evidence="12">
    <location>
        <begin position="160"/>
        <end position="179"/>
    </location>
</feature>
<dbReference type="GO" id="GO:0045104">
    <property type="term" value="P:intermediate filament cytoskeleton organization"/>
    <property type="evidence" value="ECO:0007669"/>
    <property type="project" value="InterPro"/>
</dbReference>
<dbReference type="GO" id="GO:0060047">
    <property type="term" value="P:heart contraction"/>
    <property type="evidence" value="ECO:0007669"/>
    <property type="project" value="UniProtKB-ARBA"/>
</dbReference>
<evidence type="ECO:0000256" key="2">
    <source>
        <dbReference type="ARBA" id="ARBA00004568"/>
    </source>
</evidence>
<dbReference type="InterPro" id="IPR001101">
    <property type="entry name" value="Plectin_repeat"/>
</dbReference>
<feature type="coiled-coil region" evidence="11">
    <location>
        <begin position="1207"/>
        <end position="1315"/>
    </location>
</feature>
<dbReference type="Pfam" id="PF00681">
    <property type="entry name" value="Plectin"/>
    <property type="match status" value="5"/>
</dbReference>
<dbReference type="PANTHER" id="PTHR23169:SF26">
    <property type="entry name" value="DESMOPLAKIN"/>
    <property type="match status" value="1"/>
</dbReference>
<feature type="domain" description="Desmoplakin spectrin-like" evidence="13">
    <location>
        <begin position="73"/>
        <end position="150"/>
    </location>
</feature>
<dbReference type="PANTHER" id="PTHR23169">
    <property type="entry name" value="ENVOPLAKIN"/>
    <property type="match status" value="1"/>
</dbReference>
<dbReference type="SUPFAM" id="SSF46966">
    <property type="entry name" value="Spectrin repeat"/>
    <property type="match status" value="1"/>
</dbReference>
<evidence type="ECO:0000313" key="15">
    <source>
        <dbReference type="Proteomes" id="UP001044222"/>
    </source>
</evidence>
<comment type="subcellular location">
    <subcellularLocation>
        <location evidence="2">Cell junction</location>
        <location evidence="2">Desmosome</location>
    </subcellularLocation>
    <subcellularLocation>
        <location evidence="1">Cell membrane</location>
    </subcellularLocation>
</comment>
<feature type="compositionally biased region" description="Polar residues" evidence="12">
    <location>
        <begin position="1726"/>
        <end position="1755"/>
    </location>
</feature>
<keyword evidence="15" id="KW-1185">Reference proteome</keyword>
<evidence type="ECO:0000256" key="11">
    <source>
        <dbReference type="SAM" id="Coils"/>
    </source>
</evidence>
<feature type="compositionally biased region" description="Low complexity" evidence="12">
    <location>
        <begin position="1756"/>
        <end position="1787"/>
    </location>
</feature>
<gene>
    <name evidence="14" type="ORF">ANANG_G00076180</name>
</gene>
<dbReference type="SMART" id="SM00250">
    <property type="entry name" value="PLEC"/>
    <property type="match status" value="12"/>
</dbReference>
<dbReference type="InterPro" id="IPR043197">
    <property type="entry name" value="Plakin"/>
</dbReference>
<dbReference type="GO" id="GO:0031101">
    <property type="term" value="P:fin regeneration"/>
    <property type="evidence" value="ECO:0007669"/>
    <property type="project" value="UniProtKB-ARBA"/>
</dbReference>
<keyword evidence="8 11" id="KW-0175">Coiled coil</keyword>
<feature type="compositionally biased region" description="Polar residues" evidence="12">
    <location>
        <begin position="968"/>
        <end position="984"/>
    </location>
</feature>
<dbReference type="Gene3D" id="3.30.160.780">
    <property type="match status" value="1"/>
</dbReference>
<dbReference type="GO" id="GO:0002934">
    <property type="term" value="P:desmosome organization"/>
    <property type="evidence" value="ECO:0007669"/>
    <property type="project" value="UniProtKB-ARBA"/>
</dbReference>
<evidence type="ECO:0000256" key="12">
    <source>
        <dbReference type="SAM" id="MobiDB-lite"/>
    </source>
</evidence>
<reference evidence="14" key="1">
    <citation type="submission" date="2021-01" db="EMBL/GenBank/DDBJ databases">
        <title>A chromosome-scale assembly of European eel, Anguilla anguilla.</title>
        <authorList>
            <person name="Henkel C."/>
            <person name="Jong-Raadsen S.A."/>
            <person name="Dufour S."/>
            <person name="Weltzien F.-A."/>
            <person name="Palstra A.P."/>
            <person name="Pelster B."/>
            <person name="Spaink H.P."/>
            <person name="Van Den Thillart G.E."/>
            <person name="Jansen H."/>
            <person name="Zahm M."/>
            <person name="Klopp C."/>
            <person name="Cedric C."/>
            <person name="Louis A."/>
            <person name="Berthelot C."/>
            <person name="Parey E."/>
            <person name="Roest Crollius H."/>
            <person name="Montfort J."/>
            <person name="Robinson-Rechavi M."/>
            <person name="Bucao C."/>
            <person name="Bouchez O."/>
            <person name="Gislard M."/>
            <person name="Lluch J."/>
            <person name="Milhes M."/>
            <person name="Lampietro C."/>
            <person name="Lopez Roques C."/>
            <person name="Donnadieu C."/>
            <person name="Braasch I."/>
            <person name="Desvignes T."/>
            <person name="Postlethwait J."/>
            <person name="Bobe J."/>
            <person name="Guiguen Y."/>
            <person name="Dirks R."/>
        </authorList>
    </citation>
    <scope>NUCLEOTIDE SEQUENCE</scope>
    <source>
        <strain evidence="14">Tag_6206</strain>
        <tissue evidence="14">Liver</tissue>
    </source>
</reference>
<evidence type="ECO:0000256" key="4">
    <source>
        <dbReference type="ARBA" id="ARBA00022475"/>
    </source>
</evidence>
<dbReference type="Gene3D" id="1.20.58.60">
    <property type="match status" value="2"/>
</dbReference>
<keyword evidence="5" id="KW-0597">Phosphoprotein</keyword>
<dbReference type="Gene3D" id="3.90.1290.10">
    <property type="entry name" value="Plakin repeat"/>
    <property type="match status" value="2"/>
</dbReference>
<dbReference type="InterPro" id="IPR041573">
    <property type="entry name" value="Desmoplakin_Spectrin-like"/>
</dbReference>
<feature type="region of interest" description="Disordered" evidence="12">
    <location>
        <begin position="2025"/>
        <end position="2052"/>
    </location>
</feature>
<feature type="region of interest" description="Disordered" evidence="12">
    <location>
        <begin position="1726"/>
        <end position="1809"/>
    </location>
</feature>
<feature type="region of interest" description="Disordered" evidence="12">
    <location>
        <begin position="795"/>
        <end position="814"/>
    </location>
</feature>
<name>A0A9D3MJH4_ANGAN</name>
<dbReference type="SUPFAM" id="SSF75399">
    <property type="entry name" value="Plakin repeat"/>
    <property type="match status" value="3"/>
</dbReference>
<evidence type="ECO:0000256" key="10">
    <source>
        <dbReference type="ARBA" id="ARBA00056058"/>
    </source>
</evidence>
<keyword evidence="6" id="KW-0677">Repeat</keyword>
<dbReference type="Gene3D" id="1.20.58.1060">
    <property type="match status" value="1"/>
</dbReference>
<evidence type="ECO:0000256" key="3">
    <source>
        <dbReference type="ARBA" id="ARBA00009109"/>
    </source>
</evidence>
<keyword evidence="9" id="KW-0472">Membrane</keyword>
<comment type="similarity">
    <text evidence="3">Belongs to the plakin or cytolinker family.</text>
</comment>
<dbReference type="GO" id="GO:0061436">
    <property type="term" value="P:establishment of skin barrier"/>
    <property type="evidence" value="ECO:0007669"/>
    <property type="project" value="UniProtKB-ARBA"/>
</dbReference>
<evidence type="ECO:0000256" key="9">
    <source>
        <dbReference type="ARBA" id="ARBA00023136"/>
    </source>
</evidence>
<proteinExistence type="inferred from homology"/>
<dbReference type="FunFam" id="3.30.160.780:FF:000001">
    <property type="entry name" value="Plectin a"/>
    <property type="match status" value="1"/>
</dbReference>
<evidence type="ECO:0000256" key="6">
    <source>
        <dbReference type="ARBA" id="ARBA00022737"/>
    </source>
</evidence>
<feature type="compositionally biased region" description="Low complexity" evidence="12">
    <location>
        <begin position="2034"/>
        <end position="2052"/>
    </location>
</feature>
<comment type="function">
    <text evidence="10">Involved in the organization of desmosome cell-cell junctions. Of particular importance in cell adhesion in the skin and during cardiac development. May also play a role in the regulation of Wnt, TGF-beta and Hippo signaling pathways.</text>
</comment>
<organism evidence="14 15">
    <name type="scientific">Anguilla anguilla</name>
    <name type="common">European freshwater eel</name>
    <name type="synonym">Muraena anguilla</name>
    <dbReference type="NCBI Taxonomy" id="7936"/>
    <lineage>
        <taxon>Eukaryota</taxon>
        <taxon>Metazoa</taxon>
        <taxon>Chordata</taxon>
        <taxon>Craniata</taxon>
        <taxon>Vertebrata</taxon>
        <taxon>Euteleostomi</taxon>
        <taxon>Actinopterygii</taxon>
        <taxon>Neopterygii</taxon>
        <taxon>Teleostei</taxon>
        <taxon>Anguilliformes</taxon>
        <taxon>Anguillidae</taxon>
        <taxon>Anguilla</taxon>
    </lineage>
</organism>
<dbReference type="FunFam" id="1.20.58.60:FF:000010">
    <property type="entry name" value="plectin isoform X2"/>
    <property type="match status" value="1"/>
</dbReference>
<dbReference type="GO" id="GO:0005737">
    <property type="term" value="C:cytoplasm"/>
    <property type="evidence" value="ECO:0007669"/>
    <property type="project" value="TreeGrafter"/>
</dbReference>
<dbReference type="FunFam" id="3.90.1290.10:FF:000002">
    <property type="entry name" value="Plectin a"/>
    <property type="match status" value="1"/>
</dbReference>
<accession>A0A9D3MJH4</accession>
<evidence type="ECO:0000259" key="13">
    <source>
        <dbReference type="Pfam" id="PF18373"/>
    </source>
</evidence>
<feature type="region of interest" description="Disordered" evidence="12">
    <location>
        <begin position="158"/>
        <end position="179"/>
    </location>
</feature>
<evidence type="ECO:0000256" key="8">
    <source>
        <dbReference type="ARBA" id="ARBA00023054"/>
    </source>
</evidence>
<dbReference type="GO" id="GO:0098609">
    <property type="term" value="P:cell-cell adhesion"/>
    <property type="evidence" value="ECO:0007669"/>
    <property type="project" value="TreeGrafter"/>
</dbReference>
<feature type="compositionally biased region" description="Basic and acidic residues" evidence="12">
    <location>
        <begin position="947"/>
        <end position="967"/>
    </location>
</feature>
<evidence type="ECO:0000256" key="5">
    <source>
        <dbReference type="ARBA" id="ARBA00022553"/>
    </source>
</evidence>
<dbReference type="Proteomes" id="UP001044222">
    <property type="component" value="Unassembled WGS sequence"/>
</dbReference>
<evidence type="ECO:0000256" key="1">
    <source>
        <dbReference type="ARBA" id="ARBA00004236"/>
    </source>
</evidence>
<dbReference type="GO" id="GO:0005882">
    <property type="term" value="C:intermediate filament"/>
    <property type="evidence" value="ECO:0007669"/>
    <property type="project" value="TreeGrafter"/>
</dbReference>
<dbReference type="GO" id="GO:0014704">
    <property type="term" value="C:intercalated disc"/>
    <property type="evidence" value="ECO:0007669"/>
    <property type="project" value="TreeGrafter"/>
</dbReference>